<comment type="caution">
    <text evidence="1">The sequence shown here is derived from an EMBL/GenBank/DDBJ whole genome shotgun (WGS) entry which is preliminary data.</text>
</comment>
<keyword evidence="2" id="KW-1185">Reference proteome</keyword>
<sequence>YSSLGASVRPDMPRTFRETTKGKIMAKVKFSIDFEFDEEEKTFHVFIPSAPEGISWNEEDIHEACSKAMTDFPDAQDWEFSLFIDLGDEA</sequence>
<accession>A0A2G4YVJ5</accession>
<reference evidence="1 2" key="1">
    <citation type="submission" date="2017-10" db="EMBL/GenBank/DDBJ databases">
        <title>Frigbacter circumglobatus gen. nov. sp. nov., isolated from sediment cultured in situ.</title>
        <authorList>
            <person name="Zhao Z."/>
        </authorList>
    </citation>
    <scope>NUCLEOTIDE SEQUENCE [LARGE SCALE GENOMIC DNA]</scope>
    <source>
        <strain evidence="1 2">ZYL</strain>
    </source>
</reference>
<organism evidence="1 2">
    <name type="scientific">Paremcibacter congregatus</name>
    <dbReference type="NCBI Taxonomy" id="2043170"/>
    <lineage>
        <taxon>Bacteria</taxon>
        <taxon>Pseudomonadati</taxon>
        <taxon>Pseudomonadota</taxon>
        <taxon>Alphaproteobacteria</taxon>
        <taxon>Emcibacterales</taxon>
        <taxon>Emcibacteraceae</taxon>
        <taxon>Paremcibacter</taxon>
    </lineage>
</organism>
<evidence type="ECO:0000313" key="2">
    <source>
        <dbReference type="Proteomes" id="UP000229730"/>
    </source>
</evidence>
<name>A0A2G4YVJ5_9PROT</name>
<proteinExistence type="predicted"/>
<dbReference type="InParanoid" id="A0A2G4YVJ5"/>
<dbReference type="Proteomes" id="UP000229730">
    <property type="component" value="Unassembled WGS sequence"/>
</dbReference>
<dbReference type="AlphaFoldDB" id="A0A2G4YVJ5"/>
<gene>
    <name evidence="1" type="ORF">CRD36_06630</name>
</gene>
<dbReference type="RefSeq" id="WP_204602106.1">
    <property type="nucleotide sequence ID" value="NZ_PDEM01000013.1"/>
</dbReference>
<evidence type="ECO:0000313" key="1">
    <source>
        <dbReference type="EMBL" id="PHZ85466.1"/>
    </source>
</evidence>
<dbReference type="EMBL" id="PDEM01000013">
    <property type="protein sequence ID" value="PHZ85466.1"/>
    <property type="molecule type" value="Genomic_DNA"/>
</dbReference>
<feature type="non-terminal residue" evidence="1">
    <location>
        <position position="1"/>
    </location>
</feature>
<protein>
    <submittedName>
        <fullName evidence="1">Uncharacterized protein</fullName>
    </submittedName>
</protein>